<comment type="caution">
    <text evidence="2">The sequence shown here is derived from an EMBL/GenBank/DDBJ whole genome shotgun (WGS) entry which is preliminary data.</text>
</comment>
<sequence>MMRLDVYLTFDGQCEEAMTFYQSVLGGKIETMMKVAGSPAESQYPPEAKDYVLHAHLQLQNLNIMASDAPPALYSKPAGMQIVIEPDETDEAERIYAALSEGGAIEHEMTATFFAKRYAMFADRFGVRWMIVCGAPEQN</sequence>
<gene>
    <name evidence="2" type="ORF">CW354_05165</name>
</gene>
<evidence type="ECO:0000313" key="2">
    <source>
        <dbReference type="EMBL" id="PQA87753.1"/>
    </source>
</evidence>
<dbReference type="Gene3D" id="3.10.180.10">
    <property type="entry name" value="2,3-Dihydroxybiphenyl 1,2-Dioxygenase, domain 1"/>
    <property type="match status" value="1"/>
</dbReference>
<reference evidence="2 3" key="1">
    <citation type="submission" date="2017-12" db="EMBL/GenBank/DDBJ databases">
        <authorList>
            <person name="Hurst M.R.H."/>
        </authorList>
    </citation>
    <scope>NUCLEOTIDE SEQUENCE [LARGE SCALE GENOMIC DNA]</scope>
    <source>
        <strain evidence="2 3">SY-3-19</strain>
    </source>
</reference>
<proteinExistence type="predicted"/>
<evidence type="ECO:0000259" key="1">
    <source>
        <dbReference type="Pfam" id="PF06983"/>
    </source>
</evidence>
<dbReference type="InterPro" id="IPR029068">
    <property type="entry name" value="Glyas_Bleomycin-R_OHBP_Dase"/>
</dbReference>
<dbReference type="Pfam" id="PF06983">
    <property type="entry name" value="3-dmu-9_3-mt"/>
    <property type="match status" value="1"/>
</dbReference>
<dbReference type="AlphaFoldDB" id="A0A2S7K5H1"/>
<accession>A0A2S7K5H1</accession>
<feature type="domain" description="PhnB-like" evidence="1">
    <location>
        <begin position="7"/>
        <end position="132"/>
    </location>
</feature>
<keyword evidence="3" id="KW-1185">Reference proteome</keyword>
<dbReference type="CDD" id="cd06588">
    <property type="entry name" value="PhnB_like"/>
    <property type="match status" value="1"/>
</dbReference>
<dbReference type="EMBL" id="PJCH01000005">
    <property type="protein sequence ID" value="PQA87753.1"/>
    <property type="molecule type" value="Genomic_DNA"/>
</dbReference>
<dbReference type="Proteomes" id="UP000239504">
    <property type="component" value="Unassembled WGS sequence"/>
</dbReference>
<organism evidence="2 3">
    <name type="scientific">Hyphococcus luteus</name>
    <dbReference type="NCBI Taxonomy" id="2058213"/>
    <lineage>
        <taxon>Bacteria</taxon>
        <taxon>Pseudomonadati</taxon>
        <taxon>Pseudomonadota</taxon>
        <taxon>Alphaproteobacteria</taxon>
        <taxon>Parvularculales</taxon>
        <taxon>Parvularculaceae</taxon>
        <taxon>Hyphococcus</taxon>
    </lineage>
</organism>
<dbReference type="OrthoDB" id="9795306at2"/>
<name>A0A2S7K5H1_9PROT</name>
<dbReference type="SUPFAM" id="SSF54593">
    <property type="entry name" value="Glyoxalase/Bleomycin resistance protein/Dihydroxybiphenyl dioxygenase"/>
    <property type="match status" value="1"/>
</dbReference>
<dbReference type="RefSeq" id="WP_104828997.1">
    <property type="nucleotide sequence ID" value="NZ_PJCH01000005.1"/>
</dbReference>
<dbReference type="PANTHER" id="PTHR33990">
    <property type="entry name" value="PROTEIN YJDN-RELATED"/>
    <property type="match status" value="1"/>
</dbReference>
<dbReference type="PANTHER" id="PTHR33990:SF1">
    <property type="entry name" value="PROTEIN YJDN"/>
    <property type="match status" value="1"/>
</dbReference>
<protein>
    <submittedName>
        <fullName evidence="2">VOC family protein</fullName>
    </submittedName>
</protein>
<evidence type="ECO:0000313" key="3">
    <source>
        <dbReference type="Proteomes" id="UP000239504"/>
    </source>
</evidence>
<dbReference type="InterPro" id="IPR028973">
    <property type="entry name" value="PhnB-like"/>
</dbReference>